<name>A0A1M6K2T1_9BACL</name>
<accession>A0A1M6K2T1</accession>
<sequence>MVYQFWKQNVGFWRHKVLVSFLLFFAVVITTFSVRIPVALAANGTSLSASVGFSGYFAEDDWVPVTLRISHQGPAESAVLKVSINQSMGNNTNAIGTFQWPIELPANQNVIKQISLPGDVVNGAEVDLVLYNGNRIASTFLSGNALGHVALVSVISDSLQTAAYWTGSSDGVNPVQPVVVSLSTFPETAGALGGIRAVAASPDLLAKLSQAQTEALITWVQLGGLLVVTGTHGTASDWRGILPIKPGKEEKVSADGLGAFTNTIPPSGNLTVAANGISRSAEEWASEGNTPLIASRLLGRGEIWQTSFSPNEGTLLAWSGNPALWTTILRNSTLPGQSALVKPLSPNGVLSLTSVRDALSPMRVPSLKFWAMVFLLYLLVIGPLLFTWLRKSGRAAWAWFFLPSIALVVTVGMYTFGLAIRPPGLLNEAVGVLELTGNGIGQAYSMQALMSPFRNQMTFALPPGTFALTLEPSNSTNLNTNLITHEANHTLVSFGTSPRWSVRYLYAVDTLSKQGSLSCTLSSSFGLLLGAVTNNTPYPLHDVALFWQGRLYNLGNFSPGQTKSVDRAVESAQNYSNWLFAYSNYNHTITHSIGRSLIQFVSSENWTDDDSSGNMAMLIASTSARIPTLPMVSNRQKVASAETLVLIRQYTTVSTDSGGPFV</sequence>
<organism evidence="2 3">
    <name type="scientific">Alicyclobacillus tolerans</name>
    <dbReference type="NCBI Taxonomy" id="90970"/>
    <lineage>
        <taxon>Bacteria</taxon>
        <taxon>Bacillati</taxon>
        <taxon>Bacillota</taxon>
        <taxon>Bacilli</taxon>
        <taxon>Bacillales</taxon>
        <taxon>Alicyclobacillaceae</taxon>
        <taxon>Alicyclobacillus</taxon>
    </lineage>
</organism>
<keyword evidence="1" id="KW-1133">Transmembrane helix</keyword>
<reference evidence="3" key="1">
    <citation type="submission" date="2016-11" db="EMBL/GenBank/DDBJ databases">
        <authorList>
            <person name="Varghese N."/>
            <person name="Submissions S."/>
        </authorList>
    </citation>
    <scope>NUCLEOTIDE SEQUENCE [LARGE SCALE GENOMIC DNA]</scope>
    <source>
        <strain evidence="3">USBA-503</strain>
    </source>
</reference>
<evidence type="ECO:0000313" key="3">
    <source>
        <dbReference type="Proteomes" id="UP000184016"/>
    </source>
</evidence>
<keyword evidence="3" id="KW-1185">Reference proteome</keyword>
<gene>
    <name evidence="2" type="ORF">SAMN05443507_101132</name>
</gene>
<feature type="transmembrane region" description="Helical" evidence="1">
    <location>
        <begin position="396"/>
        <end position="420"/>
    </location>
</feature>
<keyword evidence="1" id="KW-0812">Transmembrane</keyword>
<protein>
    <submittedName>
        <fullName evidence="2">Uncharacterized protein</fullName>
    </submittedName>
</protein>
<dbReference type="EMBL" id="FRAF01000001">
    <property type="protein sequence ID" value="SHJ53238.1"/>
    <property type="molecule type" value="Genomic_DNA"/>
</dbReference>
<feature type="transmembrane region" description="Helical" evidence="1">
    <location>
        <begin position="369"/>
        <end position="389"/>
    </location>
</feature>
<dbReference type="AlphaFoldDB" id="A0A1M6K2T1"/>
<dbReference type="STRING" id="1830138.SAMN05443507_101132"/>
<proteinExistence type="predicted"/>
<evidence type="ECO:0000256" key="1">
    <source>
        <dbReference type="SAM" id="Phobius"/>
    </source>
</evidence>
<evidence type="ECO:0000313" key="2">
    <source>
        <dbReference type="EMBL" id="SHJ53238.1"/>
    </source>
</evidence>
<dbReference type="Proteomes" id="UP000184016">
    <property type="component" value="Unassembled WGS sequence"/>
</dbReference>
<keyword evidence="1" id="KW-0472">Membrane</keyword>